<reference evidence="2" key="3">
    <citation type="submission" date="2019-09" db="EMBL/GenBank/DDBJ databases">
        <authorList>
            <person name="Zhang D.-C."/>
        </authorList>
    </citation>
    <scope>NUCLEOTIDE SEQUENCE</scope>
    <source>
        <strain evidence="2">RU-4-M-4</strain>
    </source>
</reference>
<evidence type="ECO:0000313" key="5">
    <source>
        <dbReference type="Proteomes" id="UP000322315"/>
    </source>
</evidence>
<dbReference type="Proteomes" id="UP000315145">
    <property type="component" value="Unassembled WGS sequence"/>
</dbReference>
<dbReference type="RefSeq" id="WP_144116354.1">
    <property type="nucleotide sequence ID" value="NZ_JACHGE010000006.1"/>
</dbReference>
<keyword evidence="4" id="KW-1185">Reference proteome</keyword>
<dbReference type="GO" id="GO:0016787">
    <property type="term" value="F:hydrolase activity"/>
    <property type="evidence" value="ECO:0007669"/>
    <property type="project" value="InterPro"/>
</dbReference>
<reference evidence="2 5" key="1">
    <citation type="journal article" date="2015" name="Int. J. Syst. Evol. Microbiol.">
        <title>Algibacter amylolyticus sp. nov., isolated from intertidal sediment.</title>
        <authorList>
            <person name="Zhang D.C."/>
            <person name="Wu J."/>
            <person name="Neuner K."/>
            <person name="Yao J."/>
            <person name="Margesin R."/>
        </authorList>
    </citation>
    <scope>NUCLEOTIDE SEQUENCE [LARGE SCALE GENOMIC DNA]</scope>
    <source>
        <strain evidence="2 5">RU-4-M-4</strain>
    </source>
</reference>
<accession>A0A5M7BBS7</accession>
<protein>
    <submittedName>
        <fullName evidence="2">DUF1080 domain-containing protein</fullName>
    </submittedName>
</protein>
<reference evidence="3 4" key="2">
    <citation type="submission" date="2019-07" db="EMBL/GenBank/DDBJ databases">
        <title>Algibacter marinivivus sp. nov., isolated from the surface of a marine red alga.</title>
        <authorList>
            <person name="Zhong X."/>
            <person name="Xu W."/>
            <person name="Zhang Y."/>
            <person name="Zhang Q."/>
            <person name="Du Z."/>
        </authorList>
    </citation>
    <scope>NUCLEOTIDE SEQUENCE [LARGE SCALE GENOMIC DNA]</scope>
    <source>
        <strain evidence="3 4">RU-4-M-4</strain>
    </source>
</reference>
<evidence type="ECO:0000313" key="3">
    <source>
        <dbReference type="EMBL" id="TSJ75976.1"/>
    </source>
</evidence>
<dbReference type="EMBL" id="VMBF01000005">
    <property type="protein sequence ID" value="TSJ75976.1"/>
    <property type="molecule type" value="Genomic_DNA"/>
</dbReference>
<dbReference type="Gene3D" id="2.60.120.560">
    <property type="entry name" value="Exo-inulinase, domain 1"/>
    <property type="match status" value="2"/>
</dbReference>
<comment type="caution">
    <text evidence="2">The sequence shown here is derived from an EMBL/GenBank/DDBJ whole genome shotgun (WGS) entry which is preliminary data.</text>
</comment>
<name>A0A5M7BBS7_9FLAO</name>
<dbReference type="EMBL" id="VWRS01000005">
    <property type="protein sequence ID" value="KAA5824811.1"/>
    <property type="molecule type" value="Genomic_DNA"/>
</dbReference>
<dbReference type="OrthoDB" id="9806233at2"/>
<evidence type="ECO:0000313" key="4">
    <source>
        <dbReference type="Proteomes" id="UP000315145"/>
    </source>
</evidence>
<dbReference type="Proteomes" id="UP000322315">
    <property type="component" value="Unassembled WGS sequence"/>
</dbReference>
<feature type="domain" description="3-keto-alpha-glucoside-1,2-lyase/3-keto-2-hydroxy-glucal hydratase" evidence="1">
    <location>
        <begin position="30"/>
        <end position="214"/>
    </location>
</feature>
<dbReference type="InterPro" id="IPR010496">
    <property type="entry name" value="AL/BT2_dom"/>
</dbReference>
<dbReference type="Pfam" id="PF06439">
    <property type="entry name" value="3keto-disac_hyd"/>
    <property type="match status" value="2"/>
</dbReference>
<sequence>MLKFRNWALLAFAVTCFTGCSGDKKDKTPWENLIENNTLNGWNIKGGKATYSIEDGVITGTTVKETPNTFLTTNKFYDDFILELEYKVDSTMNSGIQIRSNSFPHYQDGRVHGYQVEIDPSKRAWSAGIFDEGRRKWLNTLEGNEEAQKAFKQNDWNHYRIEAIGDTIKTWINGVPASYLIDDKTASGFIGLQVHSIHGKQKEGTTISWKNVKILTKDLDKYTKKTPLQPVITKNKLTLDESKKGWKMLWNGKTTKGWRGAKLESFPDKGWVIENGELIVLSSGGAESAAGGDIVTTELYGDFELKVDFKLTQGANSGIKYYVDTNLNKGLGSSIGLEYQILDDAMHPDAKLGSHEGSRTVCSLYDLIQANPEKPIKPIGEWNSAYIISKNNHVEHWLNGMKVLEYERGSAAFLKLVSESKYAKWPNFGLLEKGQILLQDHGDRVAFKNIKIKSL</sequence>
<feature type="domain" description="3-keto-alpha-glucoside-1,2-lyase/3-keto-2-hydroxy-glucal hydratase" evidence="1">
    <location>
        <begin position="245"/>
        <end position="453"/>
    </location>
</feature>
<gene>
    <name evidence="2" type="ORF">F2B50_09015</name>
    <name evidence="3" type="ORF">FPF71_09015</name>
</gene>
<organism evidence="2 5">
    <name type="scientific">Algibacter amylolyticus</name>
    <dbReference type="NCBI Taxonomy" id="1608400"/>
    <lineage>
        <taxon>Bacteria</taxon>
        <taxon>Pseudomonadati</taxon>
        <taxon>Bacteroidota</taxon>
        <taxon>Flavobacteriia</taxon>
        <taxon>Flavobacteriales</taxon>
        <taxon>Flavobacteriaceae</taxon>
        <taxon>Algibacter</taxon>
    </lineage>
</organism>
<dbReference type="AlphaFoldDB" id="A0A5M7BBS7"/>
<evidence type="ECO:0000259" key="1">
    <source>
        <dbReference type="Pfam" id="PF06439"/>
    </source>
</evidence>
<evidence type="ECO:0000313" key="2">
    <source>
        <dbReference type="EMBL" id="KAA5824811.1"/>
    </source>
</evidence>
<proteinExistence type="predicted"/>